<feature type="signal peptide" evidence="1">
    <location>
        <begin position="1"/>
        <end position="32"/>
    </location>
</feature>
<evidence type="ECO:0000313" key="4">
    <source>
        <dbReference type="Proteomes" id="UP001432166"/>
    </source>
</evidence>
<name>A0ABZ1JGY7_9ACTN</name>
<feature type="chain" id="PRO_5047196117" evidence="1">
    <location>
        <begin position="33"/>
        <end position="291"/>
    </location>
</feature>
<keyword evidence="1" id="KW-0732">Signal</keyword>
<evidence type="ECO:0000256" key="1">
    <source>
        <dbReference type="SAM" id="SignalP"/>
    </source>
</evidence>
<evidence type="ECO:0000313" key="3">
    <source>
        <dbReference type="EMBL" id="WTP50854.1"/>
    </source>
</evidence>
<dbReference type="InterPro" id="IPR025507">
    <property type="entry name" value="DUF4394"/>
</dbReference>
<reference evidence="3" key="1">
    <citation type="submission" date="2022-10" db="EMBL/GenBank/DDBJ databases">
        <title>The complete genomes of actinobacterial strains from the NBC collection.</title>
        <authorList>
            <person name="Joergensen T.S."/>
            <person name="Alvarez Arevalo M."/>
            <person name="Sterndorff E.B."/>
            <person name="Faurdal D."/>
            <person name="Vuksanovic O."/>
            <person name="Mourched A.-S."/>
            <person name="Charusanti P."/>
            <person name="Shaw S."/>
            <person name="Blin K."/>
            <person name="Weber T."/>
        </authorList>
    </citation>
    <scope>NUCLEOTIDE SEQUENCE</scope>
    <source>
        <strain evidence="3">NBC_00189</strain>
    </source>
</reference>
<keyword evidence="4" id="KW-1185">Reference proteome</keyword>
<dbReference type="EMBL" id="CP108133">
    <property type="protein sequence ID" value="WTP50854.1"/>
    <property type="molecule type" value="Genomic_DNA"/>
</dbReference>
<gene>
    <name evidence="3" type="ORF">OG288_22625</name>
</gene>
<accession>A0ABZ1JGY7</accession>
<dbReference type="RefSeq" id="WP_248778431.1">
    <property type="nucleotide sequence ID" value="NZ_CP108133.1"/>
</dbReference>
<protein>
    <submittedName>
        <fullName evidence="3">DUF4394 domain-containing protein</fullName>
    </submittedName>
</protein>
<organism evidence="3 4">
    <name type="scientific">Streptomyces tauricus</name>
    <dbReference type="NCBI Taxonomy" id="68274"/>
    <lineage>
        <taxon>Bacteria</taxon>
        <taxon>Bacillati</taxon>
        <taxon>Actinomycetota</taxon>
        <taxon>Actinomycetes</taxon>
        <taxon>Kitasatosporales</taxon>
        <taxon>Streptomycetaceae</taxon>
        <taxon>Streptomyces</taxon>
        <taxon>Streptomyces aurantiacus group</taxon>
    </lineage>
</organism>
<evidence type="ECO:0000259" key="2">
    <source>
        <dbReference type="Pfam" id="PF14339"/>
    </source>
</evidence>
<sequence>MKAAFKKRIAAAVAVVSAATALTLSAPGSSSAAPDATPSLRAYGIFGTGTTMATFLTDEPETLNWVKAIKGLVGDTKLIGIDFRVQNGLLYGVGDKGGIYTITFPPTTPDVVVTKVSQLTVALYGTVFDIDFNPAADRLRVISNYGQNLRHNLNDGTTATDSALNLPPATTAAQGVTAAAYTNNDKVGSTATTLFDVDTFNDQVVIQSPPNAGNLVPTGLLGFDAGTDAGLDIYSYLTNGKTTSNAAFASLTPYGDDVPSFYEVNVLTGEPSVVGQFPLNVTDIAVSLTGT</sequence>
<dbReference type="Pfam" id="PF14339">
    <property type="entry name" value="DUF4394"/>
    <property type="match status" value="1"/>
</dbReference>
<proteinExistence type="predicted"/>
<feature type="domain" description="DUF4394" evidence="2">
    <location>
        <begin position="52"/>
        <end position="285"/>
    </location>
</feature>
<dbReference type="Proteomes" id="UP001432166">
    <property type="component" value="Chromosome"/>
</dbReference>